<evidence type="ECO:0000256" key="5">
    <source>
        <dbReference type="ARBA" id="ARBA00022801"/>
    </source>
</evidence>
<comment type="cofactor">
    <cofactor evidence="1">
        <name>Ca(2+)</name>
        <dbReference type="ChEBI" id="CHEBI:29108"/>
    </cofactor>
</comment>
<evidence type="ECO:0000259" key="7">
    <source>
        <dbReference type="Pfam" id="PF00884"/>
    </source>
</evidence>
<evidence type="ECO:0000256" key="2">
    <source>
        <dbReference type="ARBA" id="ARBA00008779"/>
    </source>
</evidence>
<dbReference type="GO" id="GO:0004065">
    <property type="term" value="F:arylsulfatase activity"/>
    <property type="evidence" value="ECO:0007669"/>
    <property type="project" value="TreeGrafter"/>
</dbReference>
<evidence type="ECO:0000313" key="9">
    <source>
        <dbReference type="Proteomes" id="UP000321301"/>
    </source>
</evidence>
<accession>A0A512CF84</accession>
<protein>
    <submittedName>
        <fullName evidence="8">Choline-sulfatase</fullName>
    </submittedName>
</protein>
<reference evidence="8 9" key="1">
    <citation type="submission" date="2019-07" db="EMBL/GenBank/DDBJ databases">
        <title>Whole genome shotgun sequence of Cyclobacterium qasimii NBRC 106168.</title>
        <authorList>
            <person name="Hosoyama A."/>
            <person name="Uohara A."/>
            <person name="Ohji S."/>
            <person name="Ichikawa N."/>
        </authorList>
    </citation>
    <scope>NUCLEOTIDE SEQUENCE [LARGE SCALE GENOMIC DNA]</scope>
    <source>
        <strain evidence="8 9">NBRC 106168</strain>
    </source>
</reference>
<dbReference type="AlphaFoldDB" id="A0A512CF84"/>
<name>A0A512CF84_9BACT</name>
<organism evidence="8 9">
    <name type="scientific">Cyclobacterium qasimii</name>
    <dbReference type="NCBI Taxonomy" id="1350429"/>
    <lineage>
        <taxon>Bacteria</taxon>
        <taxon>Pseudomonadati</taxon>
        <taxon>Bacteroidota</taxon>
        <taxon>Cytophagia</taxon>
        <taxon>Cytophagales</taxon>
        <taxon>Cyclobacteriaceae</taxon>
        <taxon>Cyclobacterium</taxon>
    </lineage>
</organism>
<evidence type="ECO:0000313" key="8">
    <source>
        <dbReference type="EMBL" id="GEO22730.1"/>
    </source>
</evidence>
<evidence type="ECO:0000256" key="4">
    <source>
        <dbReference type="ARBA" id="ARBA00022729"/>
    </source>
</evidence>
<dbReference type="Gene3D" id="3.40.720.10">
    <property type="entry name" value="Alkaline Phosphatase, subunit A"/>
    <property type="match status" value="1"/>
</dbReference>
<dbReference type="Pfam" id="PF00884">
    <property type="entry name" value="Sulfatase"/>
    <property type="match status" value="1"/>
</dbReference>
<feature type="domain" description="Sulfatase N-terminal" evidence="7">
    <location>
        <begin position="43"/>
        <end position="410"/>
    </location>
</feature>
<keyword evidence="6" id="KW-0106">Calcium</keyword>
<dbReference type="CDD" id="cd16155">
    <property type="entry name" value="sulfatase_like"/>
    <property type="match status" value="1"/>
</dbReference>
<dbReference type="SUPFAM" id="SSF53649">
    <property type="entry name" value="Alkaline phosphatase-like"/>
    <property type="match status" value="1"/>
</dbReference>
<keyword evidence="5" id="KW-0378">Hydrolase</keyword>
<dbReference type="PANTHER" id="PTHR42693:SF42">
    <property type="entry name" value="ARYLSULFATASE G"/>
    <property type="match status" value="1"/>
</dbReference>
<dbReference type="GO" id="GO:0046872">
    <property type="term" value="F:metal ion binding"/>
    <property type="evidence" value="ECO:0007669"/>
    <property type="project" value="UniProtKB-KW"/>
</dbReference>
<sequence>MIHYVYETHYTMRTPKVYLFLLSFYLLSCAPEKQQQEVIVKKPNILFVFADDMAFTLLDELEQNEIFTPNLDKLMSEGTSFTKAYNMGSWSGAVCTASRSMMISGRSVWNAFDVKEEWKKGDKTDLTLPKLLEESGYETYMTGKWHVDIPPPEIFNHTTHIRAGMPKDTWAKNNTGAKFDSINKIGADPASIMPLGYNRPLIDQPDDWSPTDRSLGGFWEGGTHWSEVLREDAKSFLDSASNSDNPFFMYLAFNAVHDPRQSPGSFLDLYVAEDLLIPESFMPVYPYKDDIGNGPGLRDEALAPFPRTPYAIKKHLQEYYAIVSHMDYQIGKIFEELERKGLRENTYIIFTADHGLAMGNHGLMGKQTMFDHSMGAPFIISGPNIPKGKRLDHDIYIQDAMATMLEIAGVDKPDYVEFESLLALVNGDQDVIREEVYGAYLNNQRMIKKDGFKLTVYPNAKKLLLFDMEKDPLEINDLADQPQYEELRRSLFTALQQLQGRLNDKLELNEMDYVF</sequence>
<dbReference type="InterPro" id="IPR050738">
    <property type="entry name" value="Sulfatase"/>
</dbReference>
<dbReference type="InterPro" id="IPR000917">
    <property type="entry name" value="Sulfatase_N"/>
</dbReference>
<dbReference type="InterPro" id="IPR017850">
    <property type="entry name" value="Alkaline_phosphatase_core_sf"/>
</dbReference>
<evidence type="ECO:0000256" key="3">
    <source>
        <dbReference type="ARBA" id="ARBA00022723"/>
    </source>
</evidence>
<comment type="similarity">
    <text evidence="2">Belongs to the sulfatase family.</text>
</comment>
<gene>
    <name evidence="8" type="ORF">CQA01_32640</name>
</gene>
<keyword evidence="9" id="KW-1185">Reference proteome</keyword>
<comment type="caution">
    <text evidence="8">The sequence shown here is derived from an EMBL/GenBank/DDBJ whole genome shotgun (WGS) entry which is preliminary data.</text>
</comment>
<evidence type="ECO:0000256" key="6">
    <source>
        <dbReference type="ARBA" id="ARBA00022837"/>
    </source>
</evidence>
<keyword evidence="4" id="KW-0732">Signal</keyword>
<keyword evidence="3" id="KW-0479">Metal-binding</keyword>
<evidence type="ECO:0000256" key="1">
    <source>
        <dbReference type="ARBA" id="ARBA00001913"/>
    </source>
</evidence>
<proteinExistence type="inferred from homology"/>
<dbReference type="EMBL" id="BJYV01000016">
    <property type="protein sequence ID" value="GEO22730.1"/>
    <property type="molecule type" value="Genomic_DNA"/>
</dbReference>
<dbReference type="Proteomes" id="UP000321301">
    <property type="component" value="Unassembled WGS sequence"/>
</dbReference>
<dbReference type="PANTHER" id="PTHR42693">
    <property type="entry name" value="ARYLSULFATASE FAMILY MEMBER"/>
    <property type="match status" value="1"/>
</dbReference>